<evidence type="ECO:0000256" key="1">
    <source>
        <dbReference type="SAM" id="MobiDB-lite"/>
    </source>
</evidence>
<sequence>MDSTTSPPISCDFPCSLYSLPFFSPVHLFAPLWVSSEVSSALRTEGKGENASVFGSESGLRLA</sequence>
<evidence type="ECO:0000313" key="3">
    <source>
        <dbReference type="Proteomes" id="UP000187203"/>
    </source>
</evidence>
<dbReference type="EMBL" id="AWUE01022130">
    <property type="protein sequence ID" value="OMO59473.1"/>
    <property type="molecule type" value="Genomic_DNA"/>
</dbReference>
<protein>
    <submittedName>
        <fullName evidence="2">PIF / Ping-Pong family of plant transposase</fullName>
    </submittedName>
</protein>
<reference evidence="3" key="1">
    <citation type="submission" date="2013-09" db="EMBL/GenBank/DDBJ databases">
        <title>Corchorus olitorius genome sequencing.</title>
        <authorList>
            <person name="Alam M."/>
            <person name="Haque M.S."/>
            <person name="Islam M.S."/>
            <person name="Emdad E.M."/>
            <person name="Islam M.M."/>
            <person name="Ahmed B."/>
            <person name="Halim A."/>
            <person name="Hossen Q.M.M."/>
            <person name="Hossain M.Z."/>
            <person name="Ahmed R."/>
            <person name="Khan M.M."/>
            <person name="Islam R."/>
            <person name="Rashid M.M."/>
            <person name="Khan S.A."/>
            <person name="Rahman M.S."/>
            <person name="Alam M."/>
            <person name="Yahiya A.S."/>
            <person name="Khan M.S."/>
            <person name="Azam M.S."/>
            <person name="Haque T."/>
            <person name="Lashkar M.Z.H."/>
            <person name="Akhand A.I."/>
            <person name="Morshed G."/>
            <person name="Roy S."/>
            <person name="Uddin K.S."/>
            <person name="Rabeya T."/>
            <person name="Hossain A.S."/>
            <person name="Chowdhury A."/>
            <person name="Snigdha A.R."/>
            <person name="Mortoza M.S."/>
            <person name="Matin S.A."/>
            <person name="Hoque S.M.E."/>
            <person name="Islam M.K."/>
            <person name="Roy D.K."/>
            <person name="Haider R."/>
            <person name="Moosa M.M."/>
            <person name="Elias S.M."/>
            <person name="Hasan A.M."/>
            <person name="Jahan S."/>
            <person name="Shafiuddin M."/>
            <person name="Mahmood N."/>
            <person name="Shommy N.S."/>
        </authorList>
    </citation>
    <scope>NUCLEOTIDE SEQUENCE [LARGE SCALE GENOMIC DNA]</scope>
    <source>
        <strain evidence="3">cv. O-4</strain>
    </source>
</reference>
<comment type="caution">
    <text evidence="2">The sequence shown here is derived from an EMBL/GenBank/DDBJ whole genome shotgun (WGS) entry which is preliminary data.</text>
</comment>
<proteinExistence type="predicted"/>
<evidence type="ECO:0000313" key="2">
    <source>
        <dbReference type="EMBL" id="OMO59473.1"/>
    </source>
</evidence>
<dbReference type="Proteomes" id="UP000187203">
    <property type="component" value="Unassembled WGS sequence"/>
</dbReference>
<accession>A0A1R3GN10</accession>
<organism evidence="2 3">
    <name type="scientific">Corchorus olitorius</name>
    <dbReference type="NCBI Taxonomy" id="93759"/>
    <lineage>
        <taxon>Eukaryota</taxon>
        <taxon>Viridiplantae</taxon>
        <taxon>Streptophyta</taxon>
        <taxon>Embryophyta</taxon>
        <taxon>Tracheophyta</taxon>
        <taxon>Spermatophyta</taxon>
        <taxon>Magnoliopsida</taxon>
        <taxon>eudicotyledons</taxon>
        <taxon>Gunneridae</taxon>
        <taxon>Pentapetalae</taxon>
        <taxon>rosids</taxon>
        <taxon>malvids</taxon>
        <taxon>Malvales</taxon>
        <taxon>Malvaceae</taxon>
        <taxon>Grewioideae</taxon>
        <taxon>Apeibeae</taxon>
        <taxon>Corchorus</taxon>
    </lineage>
</organism>
<dbReference type="AlphaFoldDB" id="A0A1R3GN10"/>
<feature type="region of interest" description="Disordered" evidence="1">
    <location>
        <begin position="43"/>
        <end position="63"/>
    </location>
</feature>
<keyword evidence="3" id="KW-1185">Reference proteome</keyword>
<gene>
    <name evidence="2" type="ORF">COLO4_34208</name>
</gene>
<name>A0A1R3GN10_9ROSI</name>